<gene>
    <name evidence="1" type="ORF">MJO28_016403</name>
</gene>
<accession>A0ACC0DN54</accession>
<reference evidence="2" key="2">
    <citation type="journal article" date="2018" name="Mol. Plant Microbe Interact.">
        <title>Genome sequence resources for the wheat stripe rust pathogen (Puccinia striiformis f. sp. tritici) and the barley stripe rust pathogen (Puccinia striiformis f. sp. hordei).</title>
        <authorList>
            <person name="Xia C."/>
            <person name="Wang M."/>
            <person name="Yin C."/>
            <person name="Cornejo O.E."/>
            <person name="Hulbert S.H."/>
            <person name="Chen X."/>
        </authorList>
    </citation>
    <scope>NUCLEOTIDE SEQUENCE [LARGE SCALE GENOMIC DNA]</scope>
    <source>
        <strain evidence="2">93-210</strain>
    </source>
</reference>
<evidence type="ECO:0000313" key="1">
    <source>
        <dbReference type="EMBL" id="KAI7935532.1"/>
    </source>
</evidence>
<name>A0ACC0DN54_9BASI</name>
<dbReference type="EMBL" id="CM045882">
    <property type="protein sequence ID" value="KAI7935532.1"/>
    <property type="molecule type" value="Genomic_DNA"/>
</dbReference>
<dbReference type="Proteomes" id="UP001060170">
    <property type="component" value="Chromosome 18"/>
</dbReference>
<comment type="caution">
    <text evidence="1">The sequence shown here is derived from an EMBL/GenBank/DDBJ whole genome shotgun (WGS) entry which is preliminary data.</text>
</comment>
<proteinExistence type="predicted"/>
<sequence length="295" mass="33421">MDDHEHAHVSAVHDGNLPQDSAQREELKTMILANKRNEDEDNFDGAVGMVPAHVEELFHSSHCDKVPWYDGTFWVLVASLREFVKRNPSHQLPLSGVLPDIKSDTQQALEDFETFKDIMYDVRDSLDELPSDDDTDYHTELGHGHEPPDTSISPEMLESFGGEHFDDPDDLKRFPAFGCTFFSTQSSRTVSVILGVALNLKNNQIHQTSPSTVPKFEEECQPGNEEYIATWYLAFQALPAYRSSKKGEYPGMRKGEEEADIEILSPTVLNNLSDHGWEKQGDKLPEKMQKALREM</sequence>
<protein>
    <submittedName>
        <fullName evidence="1">Uncharacterized protein</fullName>
    </submittedName>
</protein>
<organism evidence="1 2">
    <name type="scientific">Puccinia striiformis f. sp. tritici</name>
    <dbReference type="NCBI Taxonomy" id="168172"/>
    <lineage>
        <taxon>Eukaryota</taxon>
        <taxon>Fungi</taxon>
        <taxon>Dikarya</taxon>
        <taxon>Basidiomycota</taxon>
        <taxon>Pucciniomycotina</taxon>
        <taxon>Pucciniomycetes</taxon>
        <taxon>Pucciniales</taxon>
        <taxon>Pucciniaceae</taxon>
        <taxon>Puccinia</taxon>
    </lineage>
</organism>
<reference evidence="1 2" key="3">
    <citation type="journal article" date="2022" name="Microbiol. Spectr.">
        <title>Folding features and dynamics of 3D genome architecture in plant fungal pathogens.</title>
        <authorList>
            <person name="Xia C."/>
        </authorList>
    </citation>
    <scope>NUCLEOTIDE SEQUENCE [LARGE SCALE GENOMIC DNA]</scope>
    <source>
        <strain evidence="1 2">93-210</strain>
    </source>
</reference>
<reference evidence="2" key="1">
    <citation type="journal article" date="2018" name="BMC Genomics">
        <title>Genomic insights into host adaptation between the wheat stripe rust pathogen (Puccinia striiformis f. sp. tritici) and the barley stripe rust pathogen (Puccinia striiformis f. sp. hordei).</title>
        <authorList>
            <person name="Xia C."/>
            <person name="Wang M."/>
            <person name="Yin C."/>
            <person name="Cornejo O.E."/>
            <person name="Hulbert S.H."/>
            <person name="Chen X."/>
        </authorList>
    </citation>
    <scope>NUCLEOTIDE SEQUENCE [LARGE SCALE GENOMIC DNA]</scope>
    <source>
        <strain evidence="2">93-210</strain>
    </source>
</reference>
<evidence type="ECO:0000313" key="2">
    <source>
        <dbReference type="Proteomes" id="UP001060170"/>
    </source>
</evidence>
<keyword evidence="2" id="KW-1185">Reference proteome</keyword>